<evidence type="ECO:0000256" key="5">
    <source>
        <dbReference type="ARBA" id="ARBA00022574"/>
    </source>
</evidence>
<dbReference type="SUPFAM" id="SSF50978">
    <property type="entry name" value="WD40 repeat-like"/>
    <property type="match status" value="1"/>
</dbReference>
<sequence>MQMLTKFESKSPRVKGIAFHPKTPLLAASLHNGTIQLWNYQMGTLVDRYDEHDGPVRGICFHPTQPIFCSGGDDYKIKVWNYKQRKCLFTLTGHLDYVRTVFFHREYPWIISASDDQTIRIWNWQSRTCIAILTGHNHYIMCAQFHPWDDLVVSASMDLTVRVWDISGLRKKNQAHQAPMSFEEQAARANQGQADLFGNADCTVKFLLEGHDRGVNWASFHPTLPLIVSCGDDRQIKLWRMSETKAWEVDSCRGHFNNVSMTMFHPRHELILSASEDKTIRVWDMTKRTAVQTFRREHDRFWVLTAHPELNLFAAGHDNGLIVFKLERERPAFSLSGNQLFYVKDKVIRMADLTTGTNQGICSVRKLGSQWVQPRTLSYNPAERAVLVTTQATENGQYELVTLPKTEGPAAGDGKDVPSEGKKGTGASAIFVARNRLAALDKTAQSIEIRDLSNNLTKSVKCPVQTTDIFYGGTASLLLATANSVVLFDIQQQKTLAEVTTPAVKYVVWSADGNMVALLSKHTITIANKSLGQSALIHETIRIKSAAWDDSGILIYTTLNHIKYALPQGDNGIIKTLEQPVYLTRVKGQIVHCLDRTGTPRTITIDPTEYRFKLALARKNYDEVLQIIRNSNLVGQSIIAYLQKKGYPEIALHFVQDQQTRFDLAIECGNLQVALEMARAVDREDVWNRLGAAALKQGNHSIVETAYQKAKNFDKLSFLYLTTGNTQRLGMMQSIAVKRGDNMSRFQNSLYLGDVPSRVAVLRETGQYPLAYYTAKTNGLEDLALDILEEAGMTEDDLPPPPQNSGHRALAPPPIVFSQAESNWPIKDLGVSFFDRALANGGMDAESSTANGTGEQLDAWAVNGGDVDGGDAGEEDVAEDEGWDLDAEVIAPPEEEEVDDVLAQGESSDLSEGVSQGVSENEMWARNSPLAADHAAAGAFESAMQLLNRQVAAVQFAPLKPLFLQAYQLAHVHVPANASLPSLEFNVRRNPEVTELREVLPAIAFNLDDIKTGEVAEANRFFARAKFAESLALFRGILQKLLMVVATKQSDADEIKELVITCREYIVGLTLEVERRRLVTEQPENISRNLELAAYFTHCKLGATHVQLALRSAMSVFSKAGNHATAAVFARRLIDANPGDAKVITQARAVLAQGDRNPRDAHEITYDHFTAFDICPASLTPIYQGSPAVVAAYTGAKYLPEYKNTVCVVDGITQVGLPASGMRSIV</sequence>
<dbReference type="PROSITE" id="PS50294">
    <property type="entry name" value="WD_REPEATS_REGION"/>
    <property type="match status" value="5"/>
</dbReference>
<evidence type="ECO:0000313" key="18">
    <source>
        <dbReference type="Proteomes" id="UP001164286"/>
    </source>
</evidence>
<evidence type="ECO:0000256" key="11">
    <source>
        <dbReference type="ARBA" id="ARBA00023329"/>
    </source>
</evidence>
<dbReference type="GO" id="GO:0006886">
    <property type="term" value="P:intracellular protein transport"/>
    <property type="evidence" value="ECO:0007669"/>
    <property type="project" value="UniProtKB-UniRule"/>
</dbReference>
<dbReference type="GeneID" id="77727726"/>
<name>A0AA38HB04_9TREE</name>
<evidence type="ECO:0000256" key="2">
    <source>
        <dbReference type="ARBA" id="ARBA00004347"/>
    </source>
</evidence>
<keyword evidence="5 13" id="KW-0853">WD repeat</keyword>
<dbReference type="PANTHER" id="PTHR19876">
    <property type="entry name" value="COATOMER"/>
    <property type="match status" value="1"/>
</dbReference>
<dbReference type="GO" id="GO:0030126">
    <property type="term" value="C:COPI vesicle coat"/>
    <property type="evidence" value="ECO:0007669"/>
    <property type="project" value="UniProtKB-UniRule"/>
</dbReference>
<dbReference type="RefSeq" id="XP_052947510.1">
    <property type="nucleotide sequence ID" value="XM_053088521.1"/>
</dbReference>
<dbReference type="CDD" id="cd00200">
    <property type="entry name" value="WD40"/>
    <property type="match status" value="1"/>
</dbReference>
<dbReference type="GO" id="GO:0006890">
    <property type="term" value="P:retrograde vesicle-mediated transport, Golgi to endoplasmic reticulum"/>
    <property type="evidence" value="ECO:0007669"/>
    <property type="project" value="TreeGrafter"/>
</dbReference>
<dbReference type="Pfam" id="PF04053">
    <property type="entry name" value="B-prop_COPA_B_2nd"/>
    <property type="match status" value="1"/>
</dbReference>
<dbReference type="InterPro" id="IPR011048">
    <property type="entry name" value="Haem_d1_sf"/>
</dbReference>
<keyword evidence="6" id="KW-0677">Repeat</keyword>
<gene>
    <name evidence="17" type="ORF">MKK02DRAFT_32517</name>
</gene>
<dbReference type="InterPro" id="IPR019775">
    <property type="entry name" value="WD40_repeat_CS"/>
</dbReference>
<comment type="function">
    <text evidence="12">The coatomer is a cytosolic protein complex that binds to dilysine motifs and reversibly associates with Golgi non-clathrin-coated vesicles, which further mediate biosynthetic protein transport from the ER, via the Golgi up to the trans Golgi network.</text>
</comment>
<keyword evidence="9 12" id="KW-0333">Golgi apparatus</keyword>
<dbReference type="SMART" id="SM00320">
    <property type="entry name" value="WD40"/>
    <property type="match status" value="7"/>
</dbReference>
<dbReference type="InterPro" id="IPR050844">
    <property type="entry name" value="Coatomer_complex_subunit"/>
</dbReference>
<evidence type="ECO:0000313" key="17">
    <source>
        <dbReference type="EMBL" id="KAI9637733.1"/>
    </source>
</evidence>
<evidence type="ECO:0000259" key="15">
    <source>
        <dbReference type="Pfam" id="PF06957"/>
    </source>
</evidence>
<dbReference type="GO" id="GO:0006891">
    <property type="term" value="P:intra-Golgi vesicle-mediated transport"/>
    <property type="evidence" value="ECO:0007669"/>
    <property type="project" value="TreeGrafter"/>
</dbReference>
<dbReference type="InterPro" id="IPR010714">
    <property type="entry name" value="Coatomer_asu_C"/>
</dbReference>
<evidence type="ECO:0000256" key="9">
    <source>
        <dbReference type="ARBA" id="ARBA00023034"/>
    </source>
</evidence>
<keyword evidence="11" id="KW-0968">Cytoplasmic vesicle</keyword>
<dbReference type="Proteomes" id="UP001164286">
    <property type="component" value="Unassembled WGS sequence"/>
</dbReference>
<evidence type="ECO:0000256" key="12">
    <source>
        <dbReference type="PIRNR" id="PIRNR003354"/>
    </source>
</evidence>
<dbReference type="FunFam" id="2.130.10.10:FF:000010">
    <property type="entry name" value="Coatomer subunit alpha"/>
    <property type="match status" value="1"/>
</dbReference>
<dbReference type="InterPro" id="IPR006692">
    <property type="entry name" value="Beta-prop_COPA/B_2nd"/>
</dbReference>
<dbReference type="FunFam" id="1.25.40.470:FF:000002">
    <property type="entry name" value="Coatomer subunit alpha"/>
    <property type="match status" value="1"/>
</dbReference>
<evidence type="ECO:0000256" key="7">
    <source>
        <dbReference type="ARBA" id="ARBA00022892"/>
    </source>
</evidence>
<dbReference type="SUPFAM" id="SSF51004">
    <property type="entry name" value="C-terminal (heme d1) domain of cytochrome cd1-nitrite reductase"/>
    <property type="match status" value="1"/>
</dbReference>
<evidence type="ECO:0000256" key="10">
    <source>
        <dbReference type="ARBA" id="ARBA00023136"/>
    </source>
</evidence>
<evidence type="ECO:0000256" key="3">
    <source>
        <dbReference type="ARBA" id="ARBA00022448"/>
    </source>
</evidence>
<keyword evidence="7 12" id="KW-0931">ER-Golgi transport</keyword>
<comment type="subunit">
    <text evidence="12">Oligomeric complex that consists of at least the alpha, beta, beta', gamma, delta, epsilon and zeta subunits.</text>
</comment>
<dbReference type="InterPro" id="IPR016391">
    <property type="entry name" value="Coatomer_asu"/>
</dbReference>
<dbReference type="Gene3D" id="1.25.40.470">
    <property type="match status" value="1"/>
</dbReference>
<evidence type="ECO:0000259" key="14">
    <source>
        <dbReference type="Pfam" id="PF04053"/>
    </source>
</evidence>
<dbReference type="InterPro" id="IPR047312">
    <property type="entry name" value="Coatomer_alpha_WD-assoc_reg"/>
</dbReference>
<evidence type="ECO:0000256" key="13">
    <source>
        <dbReference type="PROSITE-ProRule" id="PRU00221"/>
    </source>
</evidence>
<evidence type="ECO:0000259" key="16">
    <source>
        <dbReference type="Pfam" id="PF23953"/>
    </source>
</evidence>
<keyword evidence="4 12" id="KW-0963">Cytoplasm</keyword>
<dbReference type="Gene3D" id="2.130.10.10">
    <property type="entry name" value="YVTN repeat-like/Quinoprotein amine dehydrogenase"/>
    <property type="match status" value="1"/>
</dbReference>
<feature type="domain" description="COPA/B TPR" evidence="16">
    <location>
        <begin position="623"/>
        <end position="777"/>
    </location>
</feature>
<dbReference type="GO" id="GO:0000139">
    <property type="term" value="C:Golgi membrane"/>
    <property type="evidence" value="ECO:0007669"/>
    <property type="project" value="UniProtKB-SubCell"/>
</dbReference>
<organism evidence="17 18">
    <name type="scientific">Dioszegia hungarica</name>
    <dbReference type="NCBI Taxonomy" id="4972"/>
    <lineage>
        <taxon>Eukaryota</taxon>
        <taxon>Fungi</taxon>
        <taxon>Dikarya</taxon>
        <taxon>Basidiomycota</taxon>
        <taxon>Agaricomycotina</taxon>
        <taxon>Tremellomycetes</taxon>
        <taxon>Tremellales</taxon>
        <taxon>Bulleribasidiaceae</taxon>
        <taxon>Dioszegia</taxon>
    </lineage>
</organism>
<feature type="repeat" description="WD" evidence="13">
    <location>
        <begin position="252"/>
        <end position="293"/>
    </location>
</feature>
<dbReference type="InterPro" id="IPR036322">
    <property type="entry name" value="WD40_repeat_dom_sf"/>
</dbReference>
<dbReference type="InterPro" id="IPR020472">
    <property type="entry name" value="WD40_PAC1"/>
</dbReference>
<feature type="repeat" description="WD" evidence="13">
    <location>
        <begin position="133"/>
        <end position="167"/>
    </location>
</feature>
<dbReference type="PROSITE" id="PS50082">
    <property type="entry name" value="WD_REPEATS_2"/>
    <property type="match status" value="6"/>
</dbReference>
<dbReference type="AlphaFoldDB" id="A0AA38HB04"/>
<evidence type="ECO:0000256" key="1">
    <source>
        <dbReference type="ARBA" id="ARBA00004255"/>
    </source>
</evidence>
<dbReference type="CDD" id="cd22948">
    <property type="entry name" value="Coatomer_WDAD_alpha"/>
    <property type="match status" value="1"/>
</dbReference>
<dbReference type="Pfam" id="PF00400">
    <property type="entry name" value="WD40"/>
    <property type="match status" value="6"/>
</dbReference>
<dbReference type="PROSITE" id="PS00678">
    <property type="entry name" value="WD_REPEATS_1"/>
    <property type="match status" value="2"/>
</dbReference>
<dbReference type="PIRSF" id="PIRSF003354">
    <property type="entry name" value="Coatomer_alpha_subunit"/>
    <property type="match status" value="1"/>
</dbReference>
<feature type="repeat" description="WD" evidence="13">
    <location>
        <begin position="91"/>
        <end position="132"/>
    </location>
</feature>
<proteinExistence type="predicted"/>
<dbReference type="InterPro" id="IPR015943">
    <property type="entry name" value="WD40/YVTN_repeat-like_dom_sf"/>
</dbReference>
<dbReference type="GO" id="GO:0006888">
    <property type="term" value="P:endoplasmic reticulum to Golgi vesicle-mediated transport"/>
    <property type="evidence" value="ECO:0007669"/>
    <property type="project" value="InterPro"/>
</dbReference>
<keyword evidence="3 12" id="KW-0813">Transport</keyword>
<comment type="caution">
    <text evidence="17">The sequence shown here is derived from an EMBL/GenBank/DDBJ whole genome shotgun (WGS) entry which is preliminary data.</text>
</comment>
<reference evidence="17" key="1">
    <citation type="journal article" date="2022" name="G3 (Bethesda)">
        <title>High quality genome of the basidiomycete yeast Dioszegia hungarica PDD-24b-2 isolated from cloud water.</title>
        <authorList>
            <person name="Jarrige D."/>
            <person name="Haridas S."/>
            <person name="Bleykasten-Grosshans C."/>
            <person name="Joly M."/>
            <person name="Nadalig T."/>
            <person name="Sancelme M."/>
            <person name="Vuilleumier S."/>
            <person name="Grigoriev I.V."/>
            <person name="Amato P."/>
            <person name="Bringel F."/>
        </authorList>
    </citation>
    <scope>NUCLEOTIDE SEQUENCE</scope>
    <source>
        <strain evidence="17">PDD-24b-2</strain>
    </source>
</reference>
<evidence type="ECO:0000256" key="8">
    <source>
        <dbReference type="ARBA" id="ARBA00022927"/>
    </source>
</evidence>
<dbReference type="EMBL" id="JAKWFO010000004">
    <property type="protein sequence ID" value="KAI9637733.1"/>
    <property type="molecule type" value="Genomic_DNA"/>
</dbReference>
<comment type="subcellular location">
    <subcellularLocation>
        <location evidence="12">Cytoplasm</location>
    </subcellularLocation>
    <subcellularLocation>
        <location evidence="1 12">Golgi apparatus membrane</location>
        <topology evidence="1 12">Peripheral membrane protein</topology>
        <orientation evidence="1">Cytoplasmic side</orientation>
    </subcellularLocation>
    <subcellularLocation>
        <location evidence="2">Cytoplasmic vesicle</location>
        <location evidence="2">COPI-coated vesicle membrane</location>
        <topology evidence="2">Peripheral membrane protein</topology>
        <orientation evidence="2">Cytoplasmic side</orientation>
    </subcellularLocation>
</comment>
<evidence type="ECO:0000256" key="6">
    <source>
        <dbReference type="ARBA" id="ARBA00022737"/>
    </source>
</evidence>
<accession>A0AA38HB04</accession>
<dbReference type="GO" id="GO:0005198">
    <property type="term" value="F:structural molecule activity"/>
    <property type="evidence" value="ECO:0007669"/>
    <property type="project" value="InterPro"/>
</dbReference>
<feature type="repeat" description="WD" evidence="13">
    <location>
        <begin position="7"/>
        <end position="48"/>
    </location>
</feature>
<feature type="repeat" description="WD" evidence="13">
    <location>
        <begin position="208"/>
        <end position="249"/>
    </location>
</feature>
<keyword evidence="10 12" id="KW-0472">Membrane</keyword>
<feature type="domain" description="COPA/B second beta-propeller" evidence="14">
    <location>
        <begin position="346"/>
        <end position="595"/>
    </location>
</feature>
<dbReference type="Pfam" id="PF23953">
    <property type="entry name" value="TPR_COPA_B"/>
    <property type="match status" value="1"/>
</dbReference>
<dbReference type="Pfam" id="PF06957">
    <property type="entry name" value="COPI_C"/>
    <property type="match status" value="1"/>
</dbReference>
<dbReference type="PANTHER" id="PTHR19876:SF1">
    <property type="entry name" value="COATOMER SUBUNIT ALPHA"/>
    <property type="match status" value="1"/>
</dbReference>
<feature type="repeat" description="WD" evidence="13">
    <location>
        <begin position="49"/>
        <end position="90"/>
    </location>
</feature>
<dbReference type="PRINTS" id="PR00320">
    <property type="entry name" value="GPROTEINBRPT"/>
</dbReference>
<feature type="domain" description="Coatomer alpha subunit C-terminal" evidence="15">
    <location>
        <begin position="848"/>
        <end position="1224"/>
    </location>
</feature>
<evidence type="ECO:0000256" key="4">
    <source>
        <dbReference type="ARBA" id="ARBA00022490"/>
    </source>
</evidence>
<protein>
    <recommendedName>
        <fullName evidence="12">Coatomer subunit alpha</fullName>
    </recommendedName>
</protein>
<dbReference type="InterPro" id="IPR056176">
    <property type="entry name" value="TPR_COPA_B"/>
</dbReference>
<keyword evidence="8 12" id="KW-0653">Protein transport</keyword>
<dbReference type="InterPro" id="IPR001680">
    <property type="entry name" value="WD40_rpt"/>
</dbReference>
<keyword evidence="18" id="KW-1185">Reference proteome</keyword>